<dbReference type="PANTHER" id="PTHR36328:SF7">
    <property type="entry name" value="TRANSMEMBRANE PROTEIN"/>
    <property type="match status" value="1"/>
</dbReference>
<keyword evidence="1" id="KW-0732">Signal</keyword>
<proteinExistence type="predicted"/>
<sequence length="76" mass="7893">MASNNVNSVMVTILVFVFVLSPMLSTGDAARVTIVQEVLATRPICPACVCCTPPPAGSCCRCCAFPSPIAVENHAP</sequence>
<dbReference type="eggNOG" id="ENOG502SDIA">
    <property type="taxonomic scope" value="Eukaryota"/>
</dbReference>
<evidence type="ECO:0000313" key="2">
    <source>
        <dbReference type="EMBL" id="EYU21438.1"/>
    </source>
</evidence>
<feature type="signal peptide" evidence="1">
    <location>
        <begin position="1"/>
        <end position="29"/>
    </location>
</feature>
<dbReference type="PhylomeDB" id="A0A022Q2P9"/>
<evidence type="ECO:0008006" key="4">
    <source>
        <dbReference type="Google" id="ProtNLM"/>
    </source>
</evidence>
<dbReference type="EMBL" id="KI632223">
    <property type="protein sequence ID" value="EYU21438.1"/>
    <property type="molecule type" value="Genomic_DNA"/>
</dbReference>
<gene>
    <name evidence="2" type="ORF">MIMGU_mgv1a017424mg</name>
</gene>
<dbReference type="Proteomes" id="UP000030748">
    <property type="component" value="Unassembled WGS sequence"/>
</dbReference>
<organism evidence="2 3">
    <name type="scientific">Erythranthe guttata</name>
    <name type="common">Yellow monkey flower</name>
    <name type="synonym">Mimulus guttatus</name>
    <dbReference type="NCBI Taxonomy" id="4155"/>
    <lineage>
        <taxon>Eukaryota</taxon>
        <taxon>Viridiplantae</taxon>
        <taxon>Streptophyta</taxon>
        <taxon>Embryophyta</taxon>
        <taxon>Tracheophyta</taxon>
        <taxon>Spermatophyta</taxon>
        <taxon>Magnoliopsida</taxon>
        <taxon>eudicotyledons</taxon>
        <taxon>Gunneridae</taxon>
        <taxon>Pentapetalae</taxon>
        <taxon>asterids</taxon>
        <taxon>lamiids</taxon>
        <taxon>Lamiales</taxon>
        <taxon>Phrymaceae</taxon>
        <taxon>Erythranthe</taxon>
    </lineage>
</organism>
<reference evidence="2 3" key="1">
    <citation type="journal article" date="2013" name="Proc. Natl. Acad. Sci. U.S.A.">
        <title>Fine-scale variation in meiotic recombination in Mimulus inferred from population shotgun sequencing.</title>
        <authorList>
            <person name="Hellsten U."/>
            <person name="Wright K.M."/>
            <person name="Jenkins J."/>
            <person name="Shu S."/>
            <person name="Yuan Y."/>
            <person name="Wessler S.R."/>
            <person name="Schmutz J."/>
            <person name="Willis J.H."/>
            <person name="Rokhsar D.S."/>
        </authorList>
    </citation>
    <scope>NUCLEOTIDE SEQUENCE [LARGE SCALE GENOMIC DNA]</scope>
    <source>
        <strain evidence="3">cv. DUN x IM62</strain>
    </source>
</reference>
<name>A0A022Q2P9_ERYGU</name>
<dbReference type="PANTHER" id="PTHR36328">
    <property type="entry name" value="TRANSMEMBRANE PROTEIN"/>
    <property type="match status" value="1"/>
</dbReference>
<feature type="chain" id="PRO_5001506927" description="Transmembrane protein" evidence="1">
    <location>
        <begin position="30"/>
        <end position="76"/>
    </location>
</feature>
<keyword evidence="3" id="KW-1185">Reference proteome</keyword>
<protein>
    <recommendedName>
        <fullName evidence="4">Transmembrane protein</fullName>
    </recommendedName>
</protein>
<evidence type="ECO:0000256" key="1">
    <source>
        <dbReference type="SAM" id="SignalP"/>
    </source>
</evidence>
<dbReference type="AlphaFoldDB" id="A0A022Q2P9"/>
<evidence type="ECO:0000313" key="3">
    <source>
        <dbReference type="Proteomes" id="UP000030748"/>
    </source>
</evidence>
<accession>A0A022Q2P9</accession>